<dbReference type="Proteomes" id="UP000244929">
    <property type="component" value="Chromosome"/>
</dbReference>
<name>A0A2S1QUZ4_9FLAO</name>
<dbReference type="KEGG" id="falb:HYN59_03345"/>
<evidence type="ECO:0000313" key="3">
    <source>
        <dbReference type="Proteomes" id="UP000244929"/>
    </source>
</evidence>
<sequence>MKQKKQKFKAPNISLKIYGKLLPSRPKPLEQSSSLVGRSPSPNAESSLDFYAKYFMPNFTQTCLPGRYKHIQSFVISPDISGIPDEGGIERIAGIATTGNAQAFCS</sequence>
<dbReference type="AlphaFoldDB" id="A0A2S1QUZ4"/>
<feature type="region of interest" description="Disordered" evidence="1">
    <location>
        <begin position="23"/>
        <end position="43"/>
    </location>
</feature>
<evidence type="ECO:0000313" key="2">
    <source>
        <dbReference type="EMBL" id="AWH84205.1"/>
    </source>
</evidence>
<gene>
    <name evidence="2" type="ORF">HYN59_03345</name>
</gene>
<dbReference type="EMBL" id="CP029186">
    <property type="protein sequence ID" value="AWH84205.1"/>
    <property type="molecule type" value="Genomic_DNA"/>
</dbReference>
<feature type="compositionally biased region" description="Polar residues" evidence="1">
    <location>
        <begin position="30"/>
        <end position="43"/>
    </location>
</feature>
<accession>A0A2S1QUZ4</accession>
<protein>
    <submittedName>
        <fullName evidence="2">Uncharacterized protein</fullName>
    </submittedName>
</protein>
<keyword evidence="3" id="KW-1185">Reference proteome</keyword>
<proteinExistence type="predicted"/>
<organism evidence="2 3">
    <name type="scientific">Flavobacterium album</name>
    <dbReference type="NCBI Taxonomy" id="2175091"/>
    <lineage>
        <taxon>Bacteria</taxon>
        <taxon>Pseudomonadati</taxon>
        <taxon>Bacteroidota</taxon>
        <taxon>Flavobacteriia</taxon>
        <taxon>Flavobacteriales</taxon>
        <taxon>Flavobacteriaceae</taxon>
        <taxon>Flavobacterium</taxon>
    </lineage>
</organism>
<evidence type="ECO:0000256" key="1">
    <source>
        <dbReference type="SAM" id="MobiDB-lite"/>
    </source>
</evidence>
<reference evidence="2 3" key="1">
    <citation type="submission" date="2018-04" db="EMBL/GenBank/DDBJ databases">
        <title>Genome sequencing of Flavobacterium sp. HYN0059.</title>
        <authorList>
            <person name="Yi H."/>
            <person name="Baek C."/>
        </authorList>
    </citation>
    <scope>NUCLEOTIDE SEQUENCE [LARGE SCALE GENOMIC DNA]</scope>
    <source>
        <strain evidence="2 3">HYN0059</strain>
    </source>
</reference>